<keyword evidence="2" id="KW-0732">Signal</keyword>
<dbReference type="Proteomes" id="UP000317940">
    <property type="component" value="Unassembled WGS sequence"/>
</dbReference>
<proteinExistence type="predicted"/>
<feature type="signal peptide" evidence="2">
    <location>
        <begin position="1"/>
        <end position="30"/>
    </location>
</feature>
<dbReference type="AlphaFoldDB" id="A0A561TSK9"/>
<evidence type="ECO:0000313" key="3">
    <source>
        <dbReference type="EMBL" id="TWF90092.1"/>
    </source>
</evidence>
<reference evidence="3 4" key="1">
    <citation type="submission" date="2019-06" db="EMBL/GenBank/DDBJ databases">
        <title>Sequencing the genomes of 1000 actinobacteria strains.</title>
        <authorList>
            <person name="Klenk H.-P."/>
        </authorList>
    </citation>
    <scope>NUCLEOTIDE SEQUENCE [LARGE SCALE GENOMIC DNA]</scope>
    <source>
        <strain evidence="3 4">DSM 44826</strain>
    </source>
</reference>
<name>A0A561TSK9_9ACTN</name>
<sequence length="418" mass="42295">MSIGKKTATVLAVGSLLTLSGLAAAPTASAAAVGSAQPAPAVVTGAGGDQLASYDPATGQAVLTTGTAAPGQTASGSKPGGVKVGQVIDNPPTPAAPKGALLVVTAAQPAADGKQTVSTRPAAVNELLGDTTASVHTALAPASVQVDSQVPGLQVGYVPRIDGASGSSSMSLKLSADTDLDLPDGTSAAFSGSMSLEPSIDFDYTGTAFDLQHAHVGFQSDTEADWHVAGTFKAGTGTIKVPLASLKAAPVIWVGVVPVVVNVDLTLYADVSANGTVTVDTEQSYSDNWGVHSDYTKEDGWSSDSDQGSPELSPPAGSISGRGDIHTGLLTEGTVAIFDDLGVKADIEPYLRTVVSGSATFDDDGGLVNKKGSVKLYGGIDIGGALMARLRILSTTFFEKDLPFTVYHDEWPVPLSQD</sequence>
<dbReference type="EMBL" id="VIWT01000003">
    <property type="protein sequence ID" value="TWF90092.1"/>
    <property type="molecule type" value="Genomic_DNA"/>
</dbReference>
<gene>
    <name evidence="3" type="ORF">FHX73_13136</name>
</gene>
<keyword evidence="4" id="KW-1185">Reference proteome</keyword>
<feature type="region of interest" description="Disordered" evidence="1">
    <location>
        <begin position="296"/>
        <end position="323"/>
    </location>
</feature>
<comment type="caution">
    <text evidence="3">The sequence shown here is derived from an EMBL/GenBank/DDBJ whole genome shotgun (WGS) entry which is preliminary data.</text>
</comment>
<accession>A0A561TSK9</accession>
<dbReference type="RefSeq" id="WP_145909331.1">
    <property type="nucleotide sequence ID" value="NZ_BAAAMZ010000001.1"/>
</dbReference>
<dbReference type="OrthoDB" id="4328722at2"/>
<evidence type="ECO:0000313" key="4">
    <source>
        <dbReference type="Proteomes" id="UP000317940"/>
    </source>
</evidence>
<evidence type="ECO:0000256" key="1">
    <source>
        <dbReference type="SAM" id="MobiDB-lite"/>
    </source>
</evidence>
<protein>
    <submittedName>
        <fullName evidence="3">Uncharacterized protein</fullName>
    </submittedName>
</protein>
<feature type="chain" id="PRO_5022184797" evidence="2">
    <location>
        <begin position="31"/>
        <end position="418"/>
    </location>
</feature>
<evidence type="ECO:0000256" key="2">
    <source>
        <dbReference type="SAM" id="SignalP"/>
    </source>
</evidence>
<organism evidence="3 4">
    <name type="scientific">Kitasatospora viridis</name>
    <dbReference type="NCBI Taxonomy" id="281105"/>
    <lineage>
        <taxon>Bacteria</taxon>
        <taxon>Bacillati</taxon>
        <taxon>Actinomycetota</taxon>
        <taxon>Actinomycetes</taxon>
        <taxon>Kitasatosporales</taxon>
        <taxon>Streptomycetaceae</taxon>
        <taxon>Kitasatospora</taxon>
    </lineage>
</organism>